<feature type="compositionally biased region" description="Acidic residues" evidence="1">
    <location>
        <begin position="196"/>
        <end position="214"/>
    </location>
</feature>
<dbReference type="OrthoDB" id="5586381at2759"/>
<feature type="compositionally biased region" description="Basic and acidic residues" evidence="1">
    <location>
        <begin position="82"/>
        <end position="91"/>
    </location>
</feature>
<feature type="compositionally biased region" description="Low complexity" evidence="1">
    <location>
        <begin position="348"/>
        <end position="357"/>
    </location>
</feature>
<feature type="compositionally biased region" description="Low complexity" evidence="1">
    <location>
        <begin position="312"/>
        <end position="340"/>
    </location>
</feature>
<keyword evidence="3" id="KW-1185">Reference proteome</keyword>
<accession>A0A9W8L5U3</accession>
<dbReference type="AlphaFoldDB" id="A0A9W8L5U3"/>
<feature type="compositionally biased region" description="Basic residues" evidence="1">
    <location>
        <begin position="277"/>
        <end position="288"/>
    </location>
</feature>
<gene>
    <name evidence="2" type="ORF">IWW39_001757</name>
</gene>
<evidence type="ECO:0000313" key="2">
    <source>
        <dbReference type="EMBL" id="KAJ2689036.1"/>
    </source>
</evidence>
<proteinExistence type="predicted"/>
<evidence type="ECO:0000313" key="3">
    <source>
        <dbReference type="Proteomes" id="UP001151516"/>
    </source>
</evidence>
<feature type="region of interest" description="Disordered" evidence="1">
    <location>
        <begin position="160"/>
        <end position="359"/>
    </location>
</feature>
<comment type="caution">
    <text evidence="2">The sequence shown here is derived from an EMBL/GenBank/DDBJ whole genome shotgun (WGS) entry which is preliminary data.</text>
</comment>
<feature type="region of interest" description="Disordered" evidence="1">
    <location>
        <begin position="1"/>
        <end position="116"/>
    </location>
</feature>
<organism evidence="2 3">
    <name type="scientific">Coemansia spiralis</name>
    <dbReference type="NCBI Taxonomy" id="417178"/>
    <lineage>
        <taxon>Eukaryota</taxon>
        <taxon>Fungi</taxon>
        <taxon>Fungi incertae sedis</taxon>
        <taxon>Zoopagomycota</taxon>
        <taxon>Kickxellomycotina</taxon>
        <taxon>Kickxellomycetes</taxon>
        <taxon>Kickxellales</taxon>
        <taxon>Kickxellaceae</taxon>
        <taxon>Coemansia</taxon>
    </lineage>
</organism>
<name>A0A9W8L5U3_9FUNG</name>
<reference evidence="2" key="1">
    <citation type="submission" date="2022-07" db="EMBL/GenBank/DDBJ databases">
        <title>Phylogenomic reconstructions and comparative analyses of Kickxellomycotina fungi.</title>
        <authorList>
            <person name="Reynolds N.K."/>
            <person name="Stajich J.E."/>
            <person name="Barry K."/>
            <person name="Grigoriev I.V."/>
            <person name="Crous P."/>
            <person name="Smith M.E."/>
        </authorList>
    </citation>
    <scope>NUCLEOTIDE SEQUENCE</scope>
    <source>
        <strain evidence="2">CBS 109367</strain>
    </source>
</reference>
<dbReference type="Proteomes" id="UP001151516">
    <property type="component" value="Unassembled WGS sequence"/>
</dbReference>
<dbReference type="EMBL" id="JANBTX010000033">
    <property type="protein sequence ID" value="KAJ2689036.1"/>
    <property type="molecule type" value="Genomic_DNA"/>
</dbReference>
<sequence length="381" mass="39923">MPRPTRKAAKPAVSDTTNTAATTKLVATHKNANAAETDELRVASSAGNRRLRSQAPPAIATTPPSKSLAAAADSGIEDDDATKESLSKHLAADVVGASPGKSPRVTTPRYGRRISSGVAGNSRRLTFDISGRRTSGGSDMVFDGLLDGFSPIKRNAPLEKLDFDNDDEEDLPQAGDVLAGRSLTKHRAASISKDEGEGDEEDVAADESDSELFDIDTLVARSHRPKHAGSGVSPSLGDSSVADLLGKSSIGELLPRRTRTRSQAPKPEPTTPSSKSSRGRAATRKRKLVTSEDKSSSSEGEEDAGDSWKPSKVATPARKPKKVAATATTKRAASSRASAKAKPRDSEPAAPAAAAGAWSVDPKTAKYFDDIDGFELTEEAV</sequence>
<protein>
    <submittedName>
        <fullName evidence="2">Uncharacterized protein</fullName>
    </submittedName>
</protein>
<evidence type="ECO:0000256" key="1">
    <source>
        <dbReference type="SAM" id="MobiDB-lite"/>
    </source>
</evidence>